<dbReference type="Proteomes" id="UP000321947">
    <property type="component" value="Unassembled WGS sequence"/>
</dbReference>
<name>A0A5D3BH01_CUCMM</name>
<reference evidence="2 3" key="1">
    <citation type="submission" date="2019-08" db="EMBL/GenBank/DDBJ databases">
        <title>Draft genome sequences of two oriental melons (Cucumis melo L. var makuwa).</title>
        <authorList>
            <person name="Kwon S.-Y."/>
        </authorList>
    </citation>
    <scope>NUCLEOTIDE SEQUENCE [LARGE SCALE GENOMIC DNA]</scope>
    <source>
        <strain evidence="3">cv. Chang Bougi</strain>
        <tissue evidence="2">Leaf</tissue>
    </source>
</reference>
<comment type="caution">
    <text evidence="2">The sequence shown here is derived from an EMBL/GenBank/DDBJ whole genome shotgun (WGS) entry which is preliminary data.</text>
</comment>
<evidence type="ECO:0000313" key="3">
    <source>
        <dbReference type="Proteomes" id="UP000321947"/>
    </source>
</evidence>
<evidence type="ECO:0000313" key="2">
    <source>
        <dbReference type="EMBL" id="TYJ97755.1"/>
    </source>
</evidence>
<feature type="signal peptide" evidence="1">
    <location>
        <begin position="1"/>
        <end position="21"/>
    </location>
</feature>
<dbReference type="AlphaFoldDB" id="A0A5D3BH01"/>
<feature type="chain" id="PRO_5022731795" evidence="1">
    <location>
        <begin position="22"/>
        <end position="177"/>
    </location>
</feature>
<sequence>MNTSNLNLMLVYVVSWVMVLSIKVRETPPHLKDYYCFSTIMSLVEPSSYKEVNTNLLWQQAINEELRALEKTQTWDNVDLPLVKKPIGFSLLSNFGSSSSLTIWPYLLAKHRGIFLLLLYVDDMIITSDDLQAISDLQCFLGDPIDGRSTTSYCFYLDDALISWHRKKQSIVSRSST</sequence>
<dbReference type="EMBL" id="SSTD01018615">
    <property type="protein sequence ID" value="TYJ97755.1"/>
    <property type="molecule type" value="Genomic_DNA"/>
</dbReference>
<gene>
    <name evidence="2" type="ORF">E5676_scaffold1251G00600</name>
</gene>
<proteinExistence type="predicted"/>
<keyword evidence="1" id="KW-0732">Signal</keyword>
<organism evidence="2 3">
    <name type="scientific">Cucumis melo var. makuwa</name>
    <name type="common">Oriental melon</name>
    <dbReference type="NCBI Taxonomy" id="1194695"/>
    <lineage>
        <taxon>Eukaryota</taxon>
        <taxon>Viridiplantae</taxon>
        <taxon>Streptophyta</taxon>
        <taxon>Embryophyta</taxon>
        <taxon>Tracheophyta</taxon>
        <taxon>Spermatophyta</taxon>
        <taxon>Magnoliopsida</taxon>
        <taxon>eudicotyledons</taxon>
        <taxon>Gunneridae</taxon>
        <taxon>Pentapetalae</taxon>
        <taxon>rosids</taxon>
        <taxon>fabids</taxon>
        <taxon>Cucurbitales</taxon>
        <taxon>Cucurbitaceae</taxon>
        <taxon>Benincaseae</taxon>
        <taxon>Cucumis</taxon>
    </lineage>
</organism>
<evidence type="ECO:0000256" key="1">
    <source>
        <dbReference type="SAM" id="SignalP"/>
    </source>
</evidence>
<protein>
    <submittedName>
        <fullName evidence="2">Retrotransposon protein</fullName>
    </submittedName>
</protein>
<accession>A0A5D3BH01</accession>